<dbReference type="Gene3D" id="3.30.1780.10">
    <property type="entry name" value="ornithine cyclodeaminase, domain 1"/>
    <property type="match status" value="1"/>
</dbReference>
<dbReference type="Proteomes" id="UP000031637">
    <property type="component" value="Chromosome"/>
</dbReference>
<dbReference type="OrthoDB" id="5293744at2"/>
<gene>
    <name evidence="1" type="ORF">SUTH_01156</name>
</gene>
<dbReference type="PIRSF" id="PIRSF001439">
    <property type="entry name" value="CryM"/>
    <property type="match status" value="1"/>
</dbReference>
<dbReference type="HOGENOM" id="CLU_042088_1_1_4"/>
<dbReference type="PANTHER" id="PTHR13812:SF19">
    <property type="entry name" value="KETIMINE REDUCTASE MU-CRYSTALLIN"/>
    <property type="match status" value="1"/>
</dbReference>
<accession>W0SD31</accession>
<evidence type="ECO:0000313" key="2">
    <source>
        <dbReference type="Proteomes" id="UP000031637"/>
    </source>
</evidence>
<dbReference type="SUPFAM" id="SSF51735">
    <property type="entry name" value="NAD(P)-binding Rossmann-fold domains"/>
    <property type="match status" value="1"/>
</dbReference>
<name>W0SD31_9PROT</name>
<dbReference type="EMBL" id="AP012547">
    <property type="protein sequence ID" value="BAO28956.1"/>
    <property type="molecule type" value="Genomic_DNA"/>
</dbReference>
<proteinExistence type="predicted"/>
<evidence type="ECO:0000313" key="1">
    <source>
        <dbReference type="EMBL" id="BAO28956.1"/>
    </source>
</evidence>
<sequence length="314" mass="32947">MTRPPIANVASKLPLLLDNDTVRRHLSLDALLPAIEQALIDLSAGRVVQPMRTVMELPAPGSLLFVKPALAAGALATKLITQVPDNAARGLPTMIATLLLLDPQTGNPLAVMDATWLTELRTAAVSAVATRALCDQRPKHLAILGSGALARSHALALRKVVPIRAIRVWSPTRANAERCAADIDGIACADAEAAVRNADIIVTVTNASTPVLMGRWLKPGALVHAVGAPRPGWRELDDEAMGNYVIADHRAAAETESGDVILSGARVRCEIGEVLAGKVAVPPETTVIFKALGQAVEDAVAAQLVYESVTGRNG</sequence>
<dbReference type="STRING" id="1223802.SUTH_01156"/>
<dbReference type="GO" id="GO:0042562">
    <property type="term" value="F:hormone binding"/>
    <property type="evidence" value="ECO:0007669"/>
    <property type="project" value="TreeGrafter"/>
</dbReference>
<dbReference type="InterPro" id="IPR003462">
    <property type="entry name" value="ODC_Mu_crystall"/>
</dbReference>
<evidence type="ECO:0008006" key="3">
    <source>
        <dbReference type="Google" id="ProtNLM"/>
    </source>
</evidence>
<protein>
    <recommendedName>
        <fullName evidence="3">Ornithine cyclodeaminase</fullName>
    </recommendedName>
</protein>
<dbReference type="Gene3D" id="3.40.50.720">
    <property type="entry name" value="NAD(P)-binding Rossmann-like Domain"/>
    <property type="match status" value="1"/>
</dbReference>
<organism evidence="1 2">
    <name type="scientific">Sulfuritalea hydrogenivorans sk43H</name>
    <dbReference type="NCBI Taxonomy" id="1223802"/>
    <lineage>
        <taxon>Bacteria</taxon>
        <taxon>Pseudomonadati</taxon>
        <taxon>Pseudomonadota</taxon>
        <taxon>Betaproteobacteria</taxon>
        <taxon>Nitrosomonadales</taxon>
        <taxon>Sterolibacteriaceae</taxon>
        <taxon>Sulfuritalea</taxon>
    </lineage>
</organism>
<dbReference type="GO" id="GO:0005737">
    <property type="term" value="C:cytoplasm"/>
    <property type="evidence" value="ECO:0007669"/>
    <property type="project" value="TreeGrafter"/>
</dbReference>
<reference evidence="1 2" key="1">
    <citation type="journal article" date="2014" name="Syst. Appl. Microbiol.">
        <title>Complete genomes of freshwater sulfur oxidizers Sulfuricella denitrificans skB26 and Sulfuritalea hydrogenivorans sk43H: genetic insights into the sulfur oxidation pathway of betaproteobacteria.</title>
        <authorList>
            <person name="Watanabe T."/>
            <person name="Kojima H."/>
            <person name="Fukui M."/>
        </authorList>
    </citation>
    <scope>NUCLEOTIDE SEQUENCE [LARGE SCALE GENOMIC DNA]</scope>
    <source>
        <strain evidence="1">DSM22779</strain>
    </source>
</reference>
<dbReference type="RefSeq" id="WP_052473295.1">
    <property type="nucleotide sequence ID" value="NZ_AP012547.1"/>
</dbReference>
<dbReference type="Pfam" id="PF02423">
    <property type="entry name" value="OCD_Mu_crystall"/>
    <property type="match status" value="1"/>
</dbReference>
<dbReference type="PANTHER" id="PTHR13812">
    <property type="entry name" value="KETIMINE REDUCTASE MU-CRYSTALLIN"/>
    <property type="match status" value="1"/>
</dbReference>
<dbReference type="KEGG" id="shd:SUTH_01156"/>
<dbReference type="AlphaFoldDB" id="W0SD31"/>
<dbReference type="InterPro" id="IPR036291">
    <property type="entry name" value="NAD(P)-bd_dom_sf"/>
</dbReference>
<keyword evidence="2" id="KW-1185">Reference proteome</keyword>
<dbReference type="InterPro" id="IPR023401">
    <property type="entry name" value="ODC_N"/>
</dbReference>